<evidence type="ECO:0000313" key="1">
    <source>
        <dbReference type="EMBL" id="RKX69435.1"/>
    </source>
</evidence>
<dbReference type="InterPro" id="IPR026444">
    <property type="entry name" value="Secre_tail"/>
</dbReference>
<comment type="caution">
    <text evidence="1">The sequence shown here is derived from an EMBL/GenBank/DDBJ whole genome shotgun (WGS) entry which is preliminary data.</text>
</comment>
<protein>
    <recommendedName>
        <fullName evidence="3">Gingipain domain-containing protein</fullName>
    </recommendedName>
</protein>
<gene>
    <name evidence="1" type="ORF">DRP43_04405</name>
</gene>
<reference evidence="1 2" key="1">
    <citation type="submission" date="2018-06" db="EMBL/GenBank/DDBJ databases">
        <title>Extensive metabolic versatility and redundancy in microbially diverse, dynamic hydrothermal sediments.</title>
        <authorList>
            <person name="Dombrowski N."/>
            <person name="Teske A."/>
            <person name="Baker B.J."/>
        </authorList>
    </citation>
    <scope>NUCLEOTIDE SEQUENCE [LARGE SCALE GENOMIC DNA]</scope>
    <source>
        <strain evidence="1">B10_G13</strain>
    </source>
</reference>
<proteinExistence type="predicted"/>
<evidence type="ECO:0000313" key="2">
    <source>
        <dbReference type="Proteomes" id="UP000271125"/>
    </source>
</evidence>
<name>A0A660SF53_UNCT6</name>
<dbReference type="Proteomes" id="UP000271125">
    <property type="component" value="Unassembled WGS sequence"/>
</dbReference>
<dbReference type="EMBL" id="QNBD01000192">
    <property type="protein sequence ID" value="RKX69435.1"/>
    <property type="molecule type" value="Genomic_DNA"/>
</dbReference>
<evidence type="ECO:0008006" key="3">
    <source>
        <dbReference type="Google" id="ProtNLM"/>
    </source>
</evidence>
<dbReference type="SUPFAM" id="SSF89372">
    <property type="entry name" value="Fucose-specific lectin"/>
    <property type="match status" value="1"/>
</dbReference>
<sequence>MTEKENLNTWYRIHRTVFLSLLLVIFKVNITFSADFSNIKTLQWIDKEGQKPLSYEQYLGQQEKKGGFSYKTIFIENPKQKLTISIIIDSTLSEKVSAEFSEYQNTLINEGYQLIIHQVNGGVYTDIKQLICDDYNNGSTGAILIGDIPLPWFEMVSYWDDYEQFPISLYYMDVNGYWADTDEDGLLDTHTGNVSPEIWVGYLNSHYQNFESESALIIDYFNKNEMYRNGTLTLPHQALCFNDDDWNYFGTAGLNAVYSDVTVIENIAQTCADEYLNQLQQGYEFVHIMAHSCPWSHTFRNGYYNYAGCVSYTEIYNQHPQAFFYNLFNCSGTRFVEHDNIGNWYVLNNPYGLAAVGSAKTGSMLDFSYFYNPLGQGETIGEAFLDWFQYEAYDGFSLSEKSWFYGMNILGDPTLTVNNPSLFTNTQDNNQYDQTSFKGIQLTTDTNTDFLPGCASYNNNIYVAWVSGRNGRLSIYETHYNGQNWSPQVDLTGYEYWEMDPVVIIDNDGQPHIFFAQLQINTGQSEYDIIHCYRQNQIWHNESITDDVTGYCVQPTAVVDDNGNIWVTWQSYENGNADVMAKYYNGSTWSDAEVVAESSLFEGNPCLSKAPFGAYRVMLFWDAKQNDTNNIHYAWGNYSGWTPEPMPLTNDSTNNTNPVAVYNDVTQKIELVWTYENDNTLRIREANYSQSNGWTQPIDLFETIFPTQKIFLPKLSVKDGQTFLTFTVEDNVKNVHFYKIESGDHWVVTGSDIDQWQSDITFIGDDIYCFWQNNQAGNNDIYYDVFFDTDVDNYPAPEGKISLQSYPNPILIDRTKSRNTVIFRVFFDKEVTKNLNEMELQVFNIKGQLIKVIPYTDFIEKKDGVFVTNWNVKDANGKSLSSGLYLYKLKCGNMSETKKMLIVR</sequence>
<accession>A0A660SF53</accession>
<dbReference type="Gene3D" id="2.60.40.4070">
    <property type="match status" value="1"/>
</dbReference>
<organism evidence="1 2">
    <name type="scientific">candidate division TA06 bacterium</name>
    <dbReference type="NCBI Taxonomy" id="2250710"/>
    <lineage>
        <taxon>Bacteria</taxon>
        <taxon>Bacteria division TA06</taxon>
    </lineage>
</organism>
<dbReference type="AlphaFoldDB" id="A0A660SF53"/>
<dbReference type="NCBIfam" id="TIGR04183">
    <property type="entry name" value="Por_Secre_tail"/>
    <property type="match status" value="1"/>
</dbReference>